<reference evidence="2" key="1">
    <citation type="submission" date="2023-06" db="EMBL/GenBank/DDBJ databases">
        <authorList>
            <consortium name="Lawrence Berkeley National Laboratory"/>
            <person name="Ahrendt S."/>
            <person name="Sahu N."/>
            <person name="Indic B."/>
            <person name="Wong-Bajracharya J."/>
            <person name="Merenyi Z."/>
            <person name="Ke H.-M."/>
            <person name="Monk M."/>
            <person name="Kocsube S."/>
            <person name="Drula E."/>
            <person name="Lipzen A."/>
            <person name="Balint B."/>
            <person name="Henrissat B."/>
            <person name="Andreopoulos B."/>
            <person name="Martin F.M."/>
            <person name="Harder C.B."/>
            <person name="Rigling D."/>
            <person name="Ford K.L."/>
            <person name="Foster G.D."/>
            <person name="Pangilinan J."/>
            <person name="Papanicolaou A."/>
            <person name="Barry K."/>
            <person name="LaButti K."/>
            <person name="Viragh M."/>
            <person name="Koriabine M."/>
            <person name="Yan M."/>
            <person name="Riley R."/>
            <person name="Champramary S."/>
            <person name="Plett K.L."/>
            <person name="Tsai I.J."/>
            <person name="Slot J."/>
            <person name="Sipos G."/>
            <person name="Plett J."/>
            <person name="Nagy L.G."/>
            <person name="Grigoriev I.V."/>
        </authorList>
    </citation>
    <scope>NUCLEOTIDE SEQUENCE</scope>
    <source>
        <strain evidence="2">HWK02</strain>
    </source>
</reference>
<sequence>MIRDTDLNLPQPQVLAIREDVEDLRGGRSSPGPGGRSTLPLHGLPLPQQRHVELPPSLVTNVFFARNAFDRIDVPAQSIAGPEVSTPDAVEQARGRVARTLGYAQCCCIFTAKQKKYGRADLTDHPGTCDFATLMKGVPNNLGCLGHLSEKI</sequence>
<dbReference type="Proteomes" id="UP001175228">
    <property type="component" value="Unassembled WGS sequence"/>
</dbReference>
<proteinExistence type="predicted"/>
<dbReference type="EMBL" id="JAUEPU010000146">
    <property type="protein sequence ID" value="KAK0475634.1"/>
    <property type="molecule type" value="Genomic_DNA"/>
</dbReference>
<organism evidence="2 3">
    <name type="scientific">Armillaria luteobubalina</name>
    <dbReference type="NCBI Taxonomy" id="153913"/>
    <lineage>
        <taxon>Eukaryota</taxon>
        <taxon>Fungi</taxon>
        <taxon>Dikarya</taxon>
        <taxon>Basidiomycota</taxon>
        <taxon>Agaricomycotina</taxon>
        <taxon>Agaricomycetes</taxon>
        <taxon>Agaricomycetidae</taxon>
        <taxon>Agaricales</taxon>
        <taxon>Marasmiineae</taxon>
        <taxon>Physalacriaceae</taxon>
        <taxon>Armillaria</taxon>
    </lineage>
</organism>
<accession>A0AA39UAW5</accession>
<feature type="compositionally biased region" description="Low complexity" evidence="1">
    <location>
        <begin position="27"/>
        <end position="41"/>
    </location>
</feature>
<evidence type="ECO:0000313" key="3">
    <source>
        <dbReference type="Proteomes" id="UP001175228"/>
    </source>
</evidence>
<evidence type="ECO:0000256" key="1">
    <source>
        <dbReference type="SAM" id="MobiDB-lite"/>
    </source>
</evidence>
<name>A0AA39UAW5_9AGAR</name>
<comment type="caution">
    <text evidence="2">The sequence shown here is derived from an EMBL/GenBank/DDBJ whole genome shotgun (WGS) entry which is preliminary data.</text>
</comment>
<keyword evidence="3" id="KW-1185">Reference proteome</keyword>
<feature type="region of interest" description="Disordered" evidence="1">
    <location>
        <begin position="21"/>
        <end position="43"/>
    </location>
</feature>
<dbReference type="AlphaFoldDB" id="A0AA39UAW5"/>
<evidence type="ECO:0000313" key="2">
    <source>
        <dbReference type="EMBL" id="KAK0475634.1"/>
    </source>
</evidence>
<protein>
    <submittedName>
        <fullName evidence="2">Uncharacterized protein</fullName>
    </submittedName>
</protein>
<gene>
    <name evidence="2" type="ORF">EDD18DRAFT_1115903</name>
</gene>